<feature type="compositionally biased region" description="Polar residues" evidence="1">
    <location>
        <begin position="15"/>
        <end position="26"/>
    </location>
</feature>
<dbReference type="RefSeq" id="WP_139598510.1">
    <property type="nucleotide sequence ID" value="NZ_VDDC01000014.1"/>
</dbReference>
<name>A0A5C4R6G4_9RHOB</name>
<keyword evidence="4" id="KW-1185">Reference proteome</keyword>
<organism evidence="3 4">
    <name type="scientific">Paracoccus haeundaensis</name>
    <dbReference type="NCBI Taxonomy" id="225362"/>
    <lineage>
        <taxon>Bacteria</taxon>
        <taxon>Pseudomonadati</taxon>
        <taxon>Pseudomonadota</taxon>
        <taxon>Alphaproteobacteria</taxon>
        <taxon>Rhodobacterales</taxon>
        <taxon>Paracoccaceae</taxon>
        <taxon>Paracoccus</taxon>
    </lineage>
</organism>
<feature type="compositionally biased region" description="Basic residues" evidence="1">
    <location>
        <begin position="1"/>
        <end position="14"/>
    </location>
</feature>
<comment type="caution">
    <text evidence="3">The sequence shown here is derived from an EMBL/GenBank/DDBJ whole genome shotgun (WGS) entry which is preliminary data.</text>
</comment>
<evidence type="ECO:0000313" key="4">
    <source>
        <dbReference type="Proteomes" id="UP000304880"/>
    </source>
</evidence>
<feature type="compositionally biased region" description="Basic residues" evidence="1">
    <location>
        <begin position="282"/>
        <end position="291"/>
    </location>
</feature>
<feature type="region of interest" description="Disordered" evidence="1">
    <location>
        <begin position="80"/>
        <end position="327"/>
    </location>
</feature>
<dbReference type="InterPro" id="IPR025430">
    <property type="entry name" value="DUF4167"/>
</dbReference>
<feature type="compositionally biased region" description="Basic and acidic residues" evidence="1">
    <location>
        <begin position="80"/>
        <end position="92"/>
    </location>
</feature>
<evidence type="ECO:0000313" key="3">
    <source>
        <dbReference type="EMBL" id="TNH39576.1"/>
    </source>
</evidence>
<evidence type="ECO:0000259" key="2">
    <source>
        <dbReference type="Pfam" id="PF13763"/>
    </source>
</evidence>
<reference evidence="3 4" key="1">
    <citation type="submission" date="2019-06" db="EMBL/GenBank/DDBJ databases">
        <authorList>
            <person name="Li J."/>
        </authorList>
    </citation>
    <scope>NUCLEOTIDE SEQUENCE [LARGE SCALE GENOMIC DNA]</scope>
    <source>
        <strain evidence="3 4">CGMCC 1.8012</strain>
    </source>
</reference>
<dbReference type="EMBL" id="VDDC01000014">
    <property type="protein sequence ID" value="TNH39576.1"/>
    <property type="molecule type" value="Genomic_DNA"/>
</dbReference>
<feature type="compositionally biased region" description="Gly residues" evidence="1">
    <location>
        <begin position="132"/>
        <end position="141"/>
    </location>
</feature>
<protein>
    <submittedName>
        <fullName evidence="3">DUF4167 domain-containing protein</fullName>
    </submittedName>
</protein>
<feature type="domain" description="DUF4167" evidence="2">
    <location>
        <begin position="7"/>
        <end position="81"/>
    </location>
</feature>
<dbReference type="AlphaFoldDB" id="A0A5C4R6G4"/>
<dbReference type="Pfam" id="PF13763">
    <property type="entry name" value="DUF4167"/>
    <property type="match status" value="1"/>
</dbReference>
<feature type="compositionally biased region" description="Gly residues" evidence="1">
    <location>
        <begin position="105"/>
        <end position="124"/>
    </location>
</feature>
<proteinExistence type="predicted"/>
<dbReference type="Proteomes" id="UP000304880">
    <property type="component" value="Unassembled WGS sequence"/>
</dbReference>
<gene>
    <name evidence="3" type="ORF">FHD67_09060</name>
</gene>
<feature type="region of interest" description="Disordered" evidence="1">
    <location>
        <begin position="1"/>
        <end position="39"/>
    </location>
</feature>
<feature type="compositionally biased region" description="Basic and acidic residues" evidence="1">
    <location>
        <begin position="144"/>
        <end position="241"/>
    </location>
</feature>
<feature type="compositionally biased region" description="Basic and acidic residues" evidence="1">
    <location>
        <begin position="310"/>
        <end position="327"/>
    </location>
</feature>
<evidence type="ECO:0000256" key="1">
    <source>
        <dbReference type="SAM" id="MobiDB-lite"/>
    </source>
</evidence>
<sequence>MRSSKSRSRSKSNRQRTLGNITNRVFDSSGPEGKVRGTPQQIIEKYLTLARDAQLSHDRVAEQSFLQHAEHYTRMLGEANREMAERQGRPDDDGYQSNIGSHGYHQGGQNGGQNNGGQNNGGQNSGDRNNGGQNGNQGQQGEGNQRRDHQQRDGGQQRDQQRDGGHQPRDGQRDHQARDGQPRENQGRDSQPRDNQNRDNQARDNQGRDSQRDNQPREQRPRSEPRQDARVEPRQDPRPDLSEENAPQFLQQPSLPEVMPATEDDGGAAVRTPEAEAPAKPARTRVSRPRAPRAVSEDGTPAPTRSRRKPVAEAERPAPVRPEGDQD</sequence>
<accession>A0A5C4R6G4</accession>